<gene>
    <name evidence="1" type="ORF">PIB30_002814</name>
</gene>
<accession>A0ABU6T361</accession>
<evidence type="ECO:0000313" key="2">
    <source>
        <dbReference type="Proteomes" id="UP001341840"/>
    </source>
</evidence>
<dbReference type="EMBL" id="JASCZI010090626">
    <property type="protein sequence ID" value="MED6142990.1"/>
    <property type="molecule type" value="Genomic_DNA"/>
</dbReference>
<dbReference type="PANTHER" id="PTHR33702">
    <property type="entry name" value="BNAA09G40010D PROTEIN"/>
    <property type="match status" value="1"/>
</dbReference>
<keyword evidence="2" id="KW-1185">Reference proteome</keyword>
<protein>
    <submittedName>
        <fullName evidence="1">Uncharacterized protein</fullName>
    </submittedName>
</protein>
<sequence length="145" mass="16976">METESLIPSNPTYYGGIKSYLRRKRYQHGSATPTRGGGRKAKVIRLKRRARRYWRIRTIPKLRWVITSPLKMLIKLKNAYMNFMLRLAGNFGALNTENDNIVVFGGKRIRKARQFSKRFSGDAFEARLIYEISKTFIASHELYPM</sequence>
<evidence type="ECO:0000313" key="1">
    <source>
        <dbReference type="EMBL" id="MED6142990.1"/>
    </source>
</evidence>
<dbReference type="Proteomes" id="UP001341840">
    <property type="component" value="Unassembled WGS sequence"/>
</dbReference>
<dbReference type="PANTHER" id="PTHR33702:SF16">
    <property type="match status" value="1"/>
</dbReference>
<comment type="caution">
    <text evidence="1">The sequence shown here is derived from an EMBL/GenBank/DDBJ whole genome shotgun (WGS) entry which is preliminary data.</text>
</comment>
<organism evidence="1 2">
    <name type="scientific">Stylosanthes scabra</name>
    <dbReference type="NCBI Taxonomy" id="79078"/>
    <lineage>
        <taxon>Eukaryota</taxon>
        <taxon>Viridiplantae</taxon>
        <taxon>Streptophyta</taxon>
        <taxon>Embryophyta</taxon>
        <taxon>Tracheophyta</taxon>
        <taxon>Spermatophyta</taxon>
        <taxon>Magnoliopsida</taxon>
        <taxon>eudicotyledons</taxon>
        <taxon>Gunneridae</taxon>
        <taxon>Pentapetalae</taxon>
        <taxon>rosids</taxon>
        <taxon>fabids</taxon>
        <taxon>Fabales</taxon>
        <taxon>Fabaceae</taxon>
        <taxon>Papilionoideae</taxon>
        <taxon>50 kb inversion clade</taxon>
        <taxon>dalbergioids sensu lato</taxon>
        <taxon>Dalbergieae</taxon>
        <taxon>Pterocarpus clade</taxon>
        <taxon>Stylosanthes</taxon>
    </lineage>
</organism>
<reference evidence="1 2" key="1">
    <citation type="journal article" date="2023" name="Plants (Basel)">
        <title>Bridging the Gap: Combining Genomics and Transcriptomics Approaches to Understand Stylosanthes scabra, an Orphan Legume from the Brazilian Caatinga.</title>
        <authorList>
            <person name="Ferreira-Neto J.R.C."/>
            <person name="da Silva M.D."/>
            <person name="Binneck E."/>
            <person name="de Melo N.F."/>
            <person name="da Silva R.H."/>
            <person name="de Melo A.L.T.M."/>
            <person name="Pandolfi V."/>
            <person name="Bustamante F.O."/>
            <person name="Brasileiro-Vidal A.C."/>
            <person name="Benko-Iseppon A.M."/>
        </authorList>
    </citation>
    <scope>NUCLEOTIDE SEQUENCE [LARGE SCALE GENOMIC DNA]</scope>
    <source>
        <tissue evidence="1">Leaves</tissue>
    </source>
</reference>
<name>A0ABU6T361_9FABA</name>
<proteinExistence type="predicted"/>